<dbReference type="OrthoDB" id="9803739at2"/>
<sequence>MSLVGLIGGVSPEATKIYFDLLNAHARTRLGGQHSARCVFFMLDYGVMIGHYHDDAWDAFRAEVVKGANALKAAGATAIAITSGTTHVAAEAVAKETGLPVIHMLDSLTEAMQAKGVARPLLLGTPWVMSGDFFRPALLQRYDGDPVVPSQTDRDIIGRIIFDELVNGVVKDSSRKEMQALVARYDVDGVILGCTELCMILEDGDCDVPVFSTTHIHADAINDWIGDGLA</sequence>
<comment type="similarity">
    <text evidence="1">Belongs to the aspartate/glutamate racemases family.</text>
</comment>
<dbReference type="PANTHER" id="PTHR21198">
    <property type="entry name" value="GLUTAMATE RACEMASE"/>
    <property type="match status" value="1"/>
</dbReference>
<dbReference type="InterPro" id="IPR004380">
    <property type="entry name" value="Asp_race"/>
</dbReference>
<dbReference type="NCBIfam" id="TIGR00035">
    <property type="entry name" value="asp_race"/>
    <property type="match status" value="1"/>
</dbReference>
<keyword evidence="2 3" id="KW-0413">Isomerase</keyword>
<accession>A0A399RHU8</accession>
<dbReference type="InterPro" id="IPR015942">
    <property type="entry name" value="Asp/Glu/hydantoin_racemase"/>
</dbReference>
<comment type="caution">
    <text evidence="3">The sequence shown here is derived from an EMBL/GenBank/DDBJ whole genome shotgun (WGS) entry which is preliminary data.</text>
</comment>
<name>A0A399RHU8_9PROT</name>
<dbReference type="AlphaFoldDB" id="A0A399RHU8"/>
<dbReference type="PANTHER" id="PTHR21198:SF7">
    <property type="entry name" value="ASPARTATE-GLUTAMATE RACEMASE FAMILY"/>
    <property type="match status" value="1"/>
</dbReference>
<dbReference type="SUPFAM" id="SSF53681">
    <property type="entry name" value="Aspartate/glutamate racemase"/>
    <property type="match status" value="2"/>
</dbReference>
<gene>
    <name evidence="3" type="ORF">D1223_09860</name>
</gene>
<evidence type="ECO:0000313" key="4">
    <source>
        <dbReference type="Proteomes" id="UP000266385"/>
    </source>
</evidence>
<dbReference type="Gene3D" id="3.40.50.1860">
    <property type="match status" value="2"/>
</dbReference>
<protein>
    <submittedName>
        <fullName evidence="3">Amino acid racemase</fullName>
        <ecNumber evidence="3">5.1.1.-</ecNumber>
    </submittedName>
</protein>
<evidence type="ECO:0000313" key="3">
    <source>
        <dbReference type="EMBL" id="RIJ29405.1"/>
    </source>
</evidence>
<dbReference type="GO" id="GO:0047661">
    <property type="term" value="F:amino-acid racemase activity"/>
    <property type="evidence" value="ECO:0007669"/>
    <property type="project" value="InterPro"/>
</dbReference>
<evidence type="ECO:0000256" key="2">
    <source>
        <dbReference type="ARBA" id="ARBA00023235"/>
    </source>
</evidence>
<dbReference type="EMBL" id="QWFX01000011">
    <property type="protein sequence ID" value="RIJ29405.1"/>
    <property type="molecule type" value="Genomic_DNA"/>
</dbReference>
<dbReference type="EC" id="5.1.1.-" evidence="3"/>
<dbReference type="Pfam" id="PF01177">
    <property type="entry name" value="Asp_Glu_race"/>
    <property type="match status" value="1"/>
</dbReference>
<proteinExistence type="inferred from homology"/>
<dbReference type="InterPro" id="IPR001920">
    <property type="entry name" value="Asp/Glu_race"/>
</dbReference>
<organism evidence="3 4">
    <name type="scientific">Henriciella mobilis</name>
    <dbReference type="NCBI Taxonomy" id="2305467"/>
    <lineage>
        <taxon>Bacteria</taxon>
        <taxon>Pseudomonadati</taxon>
        <taxon>Pseudomonadota</taxon>
        <taxon>Alphaproteobacteria</taxon>
        <taxon>Hyphomonadales</taxon>
        <taxon>Hyphomonadaceae</taxon>
        <taxon>Henriciella</taxon>
    </lineage>
</organism>
<dbReference type="RefSeq" id="WP_119376276.1">
    <property type="nucleotide sequence ID" value="NZ_QWFX01000011.1"/>
</dbReference>
<keyword evidence="4" id="KW-1185">Reference proteome</keyword>
<dbReference type="Proteomes" id="UP000266385">
    <property type="component" value="Unassembled WGS sequence"/>
</dbReference>
<reference evidence="3 4" key="1">
    <citation type="submission" date="2018-08" db="EMBL/GenBank/DDBJ databases">
        <title>Henriciella mobilis sp. nov., isolated from seawater.</title>
        <authorList>
            <person name="Cheng H."/>
            <person name="Wu Y.-H."/>
            <person name="Xu X.-W."/>
            <person name="Guo L.-L."/>
        </authorList>
    </citation>
    <scope>NUCLEOTIDE SEQUENCE [LARGE SCALE GENOMIC DNA]</scope>
    <source>
        <strain evidence="3 4">JN25</strain>
    </source>
</reference>
<evidence type="ECO:0000256" key="1">
    <source>
        <dbReference type="ARBA" id="ARBA00007847"/>
    </source>
</evidence>